<reference evidence="2 3" key="1">
    <citation type="submission" date="2008-06" db="EMBL/GenBank/DDBJ databases">
        <title>Complete sequence of Chloroherpeton thalassium ATCC 35110.</title>
        <authorList>
            <consortium name="US DOE Joint Genome Institute"/>
            <person name="Lucas S."/>
            <person name="Copeland A."/>
            <person name="Lapidus A."/>
            <person name="Glavina del Rio T."/>
            <person name="Dalin E."/>
            <person name="Tice H."/>
            <person name="Bruce D."/>
            <person name="Goodwin L."/>
            <person name="Pitluck S."/>
            <person name="Schmutz J."/>
            <person name="Larimer F."/>
            <person name="Land M."/>
            <person name="Hauser L."/>
            <person name="Kyrpides N."/>
            <person name="Mikhailova N."/>
            <person name="Liu Z."/>
            <person name="Li T."/>
            <person name="Zhao F."/>
            <person name="Overmann J."/>
            <person name="Bryant D.A."/>
            <person name="Richardson P."/>
        </authorList>
    </citation>
    <scope>NUCLEOTIDE SEQUENCE [LARGE SCALE GENOMIC DNA]</scope>
    <source>
        <strain evidence="3">ATCC 35110 / GB-78</strain>
    </source>
</reference>
<dbReference type="eggNOG" id="ENOG5033XCQ">
    <property type="taxonomic scope" value="Bacteria"/>
</dbReference>
<dbReference type="HOGENOM" id="CLU_908186_0_0_10"/>
<dbReference type="STRING" id="517418.Ctha_0757"/>
<dbReference type="KEGG" id="cts:Ctha_0757"/>
<keyword evidence="1" id="KW-0472">Membrane</keyword>
<feature type="transmembrane region" description="Helical" evidence="1">
    <location>
        <begin position="152"/>
        <end position="169"/>
    </location>
</feature>
<protein>
    <submittedName>
        <fullName evidence="2">Uncharacterized protein</fullName>
    </submittedName>
</protein>
<feature type="transmembrane region" description="Helical" evidence="1">
    <location>
        <begin position="249"/>
        <end position="268"/>
    </location>
</feature>
<evidence type="ECO:0000313" key="2">
    <source>
        <dbReference type="EMBL" id="ACF13226.1"/>
    </source>
</evidence>
<evidence type="ECO:0000313" key="3">
    <source>
        <dbReference type="Proteomes" id="UP000001208"/>
    </source>
</evidence>
<evidence type="ECO:0000256" key="1">
    <source>
        <dbReference type="SAM" id="Phobius"/>
    </source>
</evidence>
<keyword evidence="3" id="KW-1185">Reference proteome</keyword>
<feature type="transmembrane region" description="Helical" evidence="1">
    <location>
        <begin position="46"/>
        <end position="66"/>
    </location>
</feature>
<feature type="transmembrane region" description="Helical" evidence="1">
    <location>
        <begin position="208"/>
        <end position="229"/>
    </location>
</feature>
<feature type="transmembrane region" description="Helical" evidence="1">
    <location>
        <begin position="122"/>
        <end position="140"/>
    </location>
</feature>
<keyword evidence="1" id="KW-1133">Transmembrane helix</keyword>
<dbReference type="AlphaFoldDB" id="B3QWB3"/>
<organism evidence="2 3">
    <name type="scientific">Chloroherpeton thalassium (strain ATCC 35110 / GB-78)</name>
    <dbReference type="NCBI Taxonomy" id="517418"/>
    <lineage>
        <taxon>Bacteria</taxon>
        <taxon>Pseudomonadati</taxon>
        <taxon>Chlorobiota</taxon>
        <taxon>Chlorobiia</taxon>
        <taxon>Chlorobiales</taxon>
        <taxon>Chloroherpetonaceae</taxon>
        <taxon>Chloroherpeton</taxon>
    </lineage>
</organism>
<name>B3QWB3_CHLT3</name>
<dbReference type="EMBL" id="CP001100">
    <property type="protein sequence ID" value="ACF13226.1"/>
    <property type="molecule type" value="Genomic_DNA"/>
</dbReference>
<keyword evidence="1" id="KW-0812">Transmembrane</keyword>
<feature type="transmembrane region" description="Helical" evidence="1">
    <location>
        <begin position="274"/>
        <end position="298"/>
    </location>
</feature>
<proteinExistence type="predicted"/>
<sequence length="306" mass="35020">MLPCSTLLVDFIGYVQGATAITDSLSTNNRAIVSLWLEQVSAGENFFLFLEALLILLMGGFFAAILHKKSLRTKKKDKLQARALMYATFATLALSSKGLFFIVGTLSFVNIIPAIYFPPLYWFGWHISLLWFLCFGYLFGLTFARSKKSYDTYYVTGIIFLFLFLTIFYNDRFFGVPLLPFHKTLQLRIHENTSIVEASEVFFQNSLLLTYSVSLHLFLWIGLFLFVAYKIYRRARRYKDESAKRATALLAASFGGMGLIGIVWLLLLSNNLSLLITLSFPATLVIMVLFYFSIINIYKHGRYSRL</sequence>
<feature type="transmembrane region" description="Helical" evidence="1">
    <location>
        <begin position="86"/>
        <end position="116"/>
    </location>
</feature>
<accession>B3QWB3</accession>
<dbReference type="Proteomes" id="UP000001208">
    <property type="component" value="Chromosome"/>
</dbReference>
<gene>
    <name evidence="2" type="ordered locus">Ctha_0757</name>
</gene>